<evidence type="ECO:0000313" key="1">
    <source>
        <dbReference type="EMBL" id="PRP76395.1"/>
    </source>
</evidence>
<name>A0A2P6MXG3_9EUKA</name>
<evidence type="ECO:0008006" key="3">
    <source>
        <dbReference type="Google" id="ProtNLM"/>
    </source>
</evidence>
<reference evidence="1 2" key="1">
    <citation type="journal article" date="2018" name="Genome Biol. Evol.">
        <title>Multiple Roots of Fruiting Body Formation in Amoebozoa.</title>
        <authorList>
            <person name="Hillmann F."/>
            <person name="Forbes G."/>
            <person name="Novohradska S."/>
            <person name="Ferling I."/>
            <person name="Riege K."/>
            <person name="Groth M."/>
            <person name="Westermann M."/>
            <person name="Marz M."/>
            <person name="Spaller T."/>
            <person name="Winckler T."/>
            <person name="Schaap P."/>
            <person name="Glockner G."/>
        </authorList>
    </citation>
    <scope>NUCLEOTIDE SEQUENCE [LARGE SCALE GENOMIC DNA]</scope>
    <source>
        <strain evidence="1 2">Jena</strain>
    </source>
</reference>
<evidence type="ECO:0000313" key="2">
    <source>
        <dbReference type="Proteomes" id="UP000241769"/>
    </source>
</evidence>
<dbReference type="EMBL" id="MDYQ01000329">
    <property type="protein sequence ID" value="PRP76395.1"/>
    <property type="molecule type" value="Genomic_DNA"/>
</dbReference>
<comment type="caution">
    <text evidence="1">The sequence shown here is derived from an EMBL/GenBank/DDBJ whole genome shotgun (WGS) entry which is preliminary data.</text>
</comment>
<dbReference type="Proteomes" id="UP000241769">
    <property type="component" value="Unassembled WGS sequence"/>
</dbReference>
<feature type="non-terminal residue" evidence="1">
    <location>
        <position position="157"/>
    </location>
</feature>
<sequence>MDSDVPEDDSETFYEDENGIICTLDNTENILHTSLHFDDGHETIFNLSDWELEDIHTAHERDFCNVRSVCRLWQQLADKVMIMRRIQPMLTAVRTNNADAVRLLDSCNTSTFSPTFYFDVRMCDAFVHLQNIDIMKRLFLKKEVRGQENKFHHLLLR</sequence>
<accession>A0A2P6MXG3</accession>
<keyword evidence="2" id="KW-1185">Reference proteome</keyword>
<protein>
    <recommendedName>
        <fullName evidence="3">F-box domain-containing protein</fullName>
    </recommendedName>
</protein>
<dbReference type="InParanoid" id="A0A2P6MXG3"/>
<dbReference type="AlphaFoldDB" id="A0A2P6MXG3"/>
<gene>
    <name evidence="1" type="ORF">PROFUN_15249</name>
</gene>
<proteinExistence type="predicted"/>
<organism evidence="1 2">
    <name type="scientific">Planoprotostelium fungivorum</name>
    <dbReference type="NCBI Taxonomy" id="1890364"/>
    <lineage>
        <taxon>Eukaryota</taxon>
        <taxon>Amoebozoa</taxon>
        <taxon>Evosea</taxon>
        <taxon>Variosea</taxon>
        <taxon>Cavosteliida</taxon>
        <taxon>Cavosteliaceae</taxon>
        <taxon>Planoprotostelium</taxon>
    </lineage>
</organism>